<reference evidence="1" key="1">
    <citation type="submission" date="2021-03" db="EMBL/GenBank/DDBJ databases">
        <title>Acanthopleuribacteraceae sp. M133.</title>
        <authorList>
            <person name="Wang G."/>
        </authorList>
    </citation>
    <scope>NUCLEOTIDE SEQUENCE</scope>
    <source>
        <strain evidence="1">M133</strain>
    </source>
</reference>
<proteinExistence type="predicted"/>
<evidence type="ECO:0000313" key="2">
    <source>
        <dbReference type="Proteomes" id="UP000663929"/>
    </source>
</evidence>
<accession>A0A8A4TRD2</accession>
<gene>
    <name evidence="1" type="ORF">J3U87_08690</name>
</gene>
<dbReference type="EMBL" id="CP071793">
    <property type="protein sequence ID" value="QTD52536.1"/>
    <property type="molecule type" value="Genomic_DNA"/>
</dbReference>
<sequence length="200" mass="22253">MGKNNRHKTLYVVLEKSGLRLGCPPVKTKGALRLDGEASLTFQGDTVPVLADTKKPGLYQVSNLEGTFRFGLGPKDEYPYRLVICEKKGIPDVRFSVREREKRKLLGVVLSLDKATDATLTVTKENLKLPDEPFFVALTLWSQDDSKPIEKTLEMPPEVTTRDWDLADLEPGLYRIHAQSSGLIEVVGGEEADLEIDDSP</sequence>
<dbReference type="RefSeq" id="WP_237382642.1">
    <property type="nucleotide sequence ID" value="NZ_CP071793.1"/>
</dbReference>
<dbReference type="KEGG" id="scor:J3U87_08690"/>
<protein>
    <submittedName>
        <fullName evidence="1">Uncharacterized protein</fullName>
    </submittedName>
</protein>
<organism evidence="1 2">
    <name type="scientific">Sulfidibacter corallicola</name>
    <dbReference type="NCBI Taxonomy" id="2818388"/>
    <lineage>
        <taxon>Bacteria</taxon>
        <taxon>Pseudomonadati</taxon>
        <taxon>Acidobacteriota</taxon>
        <taxon>Holophagae</taxon>
        <taxon>Acanthopleuribacterales</taxon>
        <taxon>Acanthopleuribacteraceae</taxon>
        <taxon>Sulfidibacter</taxon>
    </lineage>
</organism>
<keyword evidence="2" id="KW-1185">Reference proteome</keyword>
<dbReference type="AlphaFoldDB" id="A0A8A4TRD2"/>
<evidence type="ECO:0000313" key="1">
    <source>
        <dbReference type="EMBL" id="QTD52536.1"/>
    </source>
</evidence>
<dbReference type="Proteomes" id="UP000663929">
    <property type="component" value="Chromosome"/>
</dbReference>
<name>A0A8A4TRD2_SULCO</name>